<evidence type="ECO:0000313" key="15">
    <source>
        <dbReference type="EMBL" id="NXG67596.1"/>
    </source>
</evidence>
<organism evidence="15 16">
    <name type="scientific">Hemiprocne comata</name>
    <dbReference type="NCBI Taxonomy" id="243314"/>
    <lineage>
        <taxon>Eukaryota</taxon>
        <taxon>Metazoa</taxon>
        <taxon>Chordata</taxon>
        <taxon>Craniata</taxon>
        <taxon>Vertebrata</taxon>
        <taxon>Euteleostomi</taxon>
        <taxon>Archelosauria</taxon>
        <taxon>Archosauria</taxon>
        <taxon>Dinosauria</taxon>
        <taxon>Saurischia</taxon>
        <taxon>Theropoda</taxon>
        <taxon>Coelurosauria</taxon>
        <taxon>Aves</taxon>
        <taxon>Neognathae</taxon>
        <taxon>Neoaves</taxon>
        <taxon>Strisores</taxon>
        <taxon>Apodiformes</taxon>
        <taxon>Apodidae</taxon>
        <taxon>Hemiprocninae</taxon>
        <taxon>Hemiprocne</taxon>
    </lineage>
</organism>
<accession>A0A7K9DSE4</accession>
<evidence type="ECO:0000256" key="10">
    <source>
        <dbReference type="ARBA" id="ARBA00023242"/>
    </source>
</evidence>
<evidence type="ECO:0000259" key="14">
    <source>
        <dbReference type="PROSITE" id="PS51634"/>
    </source>
</evidence>
<evidence type="ECO:0000256" key="7">
    <source>
        <dbReference type="ARBA" id="ARBA00023125"/>
    </source>
</evidence>
<protein>
    <recommendedName>
        <fullName evidence="12">Protein lin-54 homolog</fullName>
    </recommendedName>
</protein>
<dbReference type="SMART" id="SM01114">
    <property type="entry name" value="CXC"/>
    <property type="match status" value="2"/>
</dbReference>
<dbReference type="GO" id="GO:0003677">
    <property type="term" value="F:DNA binding"/>
    <property type="evidence" value="ECO:0007669"/>
    <property type="project" value="UniProtKB-KW"/>
</dbReference>
<dbReference type="Proteomes" id="UP000518305">
    <property type="component" value="Unassembled WGS sequence"/>
</dbReference>
<comment type="subcellular location">
    <subcellularLocation>
        <location evidence="1">Nucleus</location>
    </subcellularLocation>
</comment>
<keyword evidence="16" id="KW-1185">Reference proteome</keyword>
<feature type="region of interest" description="Disordered" evidence="13">
    <location>
        <begin position="371"/>
        <end position="390"/>
    </location>
</feature>
<evidence type="ECO:0000256" key="6">
    <source>
        <dbReference type="ARBA" id="ARBA00023015"/>
    </source>
</evidence>
<dbReference type="InterPro" id="IPR005172">
    <property type="entry name" value="CRC"/>
</dbReference>
<sequence length="751" mass="79254">MEVVSAEVNSLLPEEIMDTGITLVEEDSIEAVIVSSPMGDTIPMETELEEIVDISSTSDSLATTTATVTTESVTTLSNHSGDGTVNTTAPKTDANAAVKPAFSSGLHKLGAQTPVTLSANQIILNKTADIKIGNQSIKPDGQKLILTALGKSGQPIVLALPHTQLPPVQKATSQAQGGDSKVQGQQIKVVFGGRSEVKPVVGVSALTQGSQLINAAAQPSVLQTQQLKTIAKKTRTPTSGPVITKLIFAKPINSKAITGQTTQVSPVIAGCKVLSQSAPGTPPKTITISESGVIGSSLTTTTQQTPNKIAISPLKSPNKAVKSAVQTITVGGVGTSQFKTIIPLATAPNVQQIQVPGSKFHYVRLVTATTASSSTQSASQNPSTNTQPLQQAKPVVVNTTAVRMSVPIVPAQTVKQVVPKPINPTSQIVTTSQPQQRLIMPATPLPQIQPNLTNLPPGTVLAPAPGTGNVGYAVLPAQYVTQLQQSSYVSIASNTGFTGTSSIQSQARLPFNGIITSESANRPRKPCNCTKSLCLKLYCDCFANGEFCNNCNCTNCYNNLDHENDRQKAIKACLDRNPEAFKPKIGKGKEGESDRRHSKGCNCKRSGCLKNYCECYEAKIMCSSICKCIGCKNFEESPERKTLMHLADAAEVRVQQQTAAKTKLSSQISDLLTRPTPALSSGGGKLPFTFVTKEVADATCECLLAQAEQAEKMGKSRAAAERMILEEFGRCLMRVINSAGKSKGDPCAMNC</sequence>
<evidence type="ECO:0000256" key="1">
    <source>
        <dbReference type="ARBA" id="ARBA00004123"/>
    </source>
</evidence>
<dbReference type="EMBL" id="VWZJ01014110">
    <property type="protein sequence ID" value="NXG67596.1"/>
    <property type="molecule type" value="Genomic_DNA"/>
</dbReference>
<name>A0A7K9DSE4_9AVES</name>
<evidence type="ECO:0000256" key="13">
    <source>
        <dbReference type="SAM" id="MobiDB-lite"/>
    </source>
</evidence>
<feature type="domain" description="CRC" evidence="14">
    <location>
        <begin position="523"/>
        <end position="636"/>
    </location>
</feature>
<evidence type="ECO:0000256" key="5">
    <source>
        <dbReference type="ARBA" id="ARBA00022833"/>
    </source>
</evidence>
<dbReference type="GO" id="GO:0005634">
    <property type="term" value="C:nucleus"/>
    <property type="evidence" value="ECO:0007669"/>
    <property type="project" value="UniProtKB-SubCell"/>
</dbReference>
<keyword evidence="3" id="KW-0678">Repressor</keyword>
<dbReference type="PANTHER" id="PTHR12446:SF36">
    <property type="entry name" value="PROTEIN LIN-54 HOMOLOG"/>
    <property type="match status" value="1"/>
</dbReference>
<keyword evidence="9" id="KW-0804">Transcription</keyword>
<keyword evidence="5" id="KW-0862">Zinc</keyword>
<reference evidence="15 16" key="1">
    <citation type="submission" date="2019-09" db="EMBL/GenBank/DDBJ databases">
        <title>Bird 10,000 Genomes (B10K) Project - Family phase.</title>
        <authorList>
            <person name="Zhang G."/>
        </authorList>
    </citation>
    <scope>NUCLEOTIDE SEQUENCE [LARGE SCALE GENOMIC DNA]</scope>
    <source>
        <strain evidence="15">B10K-DU-001-23</strain>
        <tissue evidence="15">Muscle</tissue>
    </source>
</reference>
<feature type="non-terminal residue" evidence="15">
    <location>
        <position position="751"/>
    </location>
</feature>
<dbReference type="Pfam" id="PF03638">
    <property type="entry name" value="TCR"/>
    <property type="match status" value="2"/>
</dbReference>
<dbReference type="OrthoDB" id="6283463at2759"/>
<keyword evidence="8" id="KW-0010">Activator</keyword>
<dbReference type="PANTHER" id="PTHR12446">
    <property type="entry name" value="TESMIN/TSO1-RELATED"/>
    <property type="match status" value="1"/>
</dbReference>
<keyword evidence="11" id="KW-0131">Cell cycle</keyword>
<keyword evidence="6" id="KW-0805">Transcription regulation</keyword>
<dbReference type="PROSITE" id="PS51634">
    <property type="entry name" value="CRC"/>
    <property type="match status" value="1"/>
</dbReference>
<evidence type="ECO:0000256" key="8">
    <source>
        <dbReference type="ARBA" id="ARBA00023159"/>
    </source>
</evidence>
<keyword evidence="10" id="KW-0539">Nucleus</keyword>
<dbReference type="GO" id="GO:0046872">
    <property type="term" value="F:metal ion binding"/>
    <property type="evidence" value="ECO:0007669"/>
    <property type="project" value="UniProtKB-KW"/>
</dbReference>
<comment type="caution">
    <text evidence="15">The sequence shown here is derived from an EMBL/GenBank/DDBJ whole genome shotgun (WGS) entry which is preliminary data.</text>
</comment>
<feature type="non-terminal residue" evidence="15">
    <location>
        <position position="1"/>
    </location>
</feature>
<evidence type="ECO:0000256" key="12">
    <source>
        <dbReference type="ARBA" id="ARBA00044205"/>
    </source>
</evidence>
<keyword evidence="7" id="KW-0238">DNA-binding</keyword>
<keyword evidence="4" id="KW-0479">Metal-binding</keyword>
<proteinExistence type="inferred from homology"/>
<dbReference type="InterPro" id="IPR033467">
    <property type="entry name" value="Tesmin/TSO1-like_CXC"/>
</dbReference>
<evidence type="ECO:0000256" key="4">
    <source>
        <dbReference type="ARBA" id="ARBA00022723"/>
    </source>
</evidence>
<evidence type="ECO:0000313" key="16">
    <source>
        <dbReference type="Proteomes" id="UP000518305"/>
    </source>
</evidence>
<evidence type="ECO:0000256" key="11">
    <source>
        <dbReference type="ARBA" id="ARBA00023306"/>
    </source>
</evidence>
<dbReference type="InterPro" id="IPR028307">
    <property type="entry name" value="Lin-54_fam"/>
</dbReference>
<dbReference type="GO" id="GO:0006355">
    <property type="term" value="P:regulation of DNA-templated transcription"/>
    <property type="evidence" value="ECO:0007669"/>
    <property type="project" value="TreeGrafter"/>
</dbReference>
<feature type="compositionally biased region" description="Low complexity" evidence="13">
    <location>
        <begin position="371"/>
        <end position="387"/>
    </location>
</feature>
<comment type="similarity">
    <text evidence="2">Belongs to the lin-54 family.</text>
</comment>
<gene>
    <name evidence="15" type="primary">Lin54</name>
    <name evidence="15" type="ORF">HEMCOM_R11449</name>
</gene>
<dbReference type="AlphaFoldDB" id="A0A7K9DSE4"/>
<evidence type="ECO:0000256" key="9">
    <source>
        <dbReference type="ARBA" id="ARBA00023163"/>
    </source>
</evidence>
<evidence type="ECO:0000256" key="3">
    <source>
        <dbReference type="ARBA" id="ARBA00022491"/>
    </source>
</evidence>
<evidence type="ECO:0000256" key="2">
    <source>
        <dbReference type="ARBA" id="ARBA00007267"/>
    </source>
</evidence>